<dbReference type="EMBL" id="JARBHB010000012">
    <property type="protein sequence ID" value="KAJ8870998.1"/>
    <property type="molecule type" value="Genomic_DNA"/>
</dbReference>
<evidence type="ECO:0000313" key="1">
    <source>
        <dbReference type="EMBL" id="KAJ8870998.1"/>
    </source>
</evidence>
<comment type="caution">
    <text evidence="1">The sequence shown here is derived from an EMBL/GenBank/DDBJ whole genome shotgun (WGS) entry which is preliminary data.</text>
</comment>
<protein>
    <submittedName>
        <fullName evidence="1">Uncharacterized protein</fullName>
    </submittedName>
</protein>
<proteinExistence type="predicted"/>
<accession>A0ABQ9GF37</accession>
<reference evidence="1 2" key="1">
    <citation type="submission" date="2023-02" db="EMBL/GenBank/DDBJ databases">
        <title>LHISI_Scaffold_Assembly.</title>
        <authorList>
            <person name="Stuart O.P."/>
            <person name="Cleave R."/>
            <person name="Magrath M.J.L."/>
            <person name="Mikheyev A.S."/>
        </authorList>
    </citation>
    <scope>NUCLEOTIDE SEQUENCE [LARGE SCALE GENOMIC DNA]</scope>
    <source>
        <strain evidence="1">Daus_M_001</strain>
        <tissue evidence="1">Leg muscle</tissue>
    </source>
</reference>
<dbReference type="Proteomes" id="UP001159363">
    <property type="component" value="Chromosome 11"/>
</dbReference>
<keyword evidence="2" id="KW-1185">Reference proteome</keyword>
<organism evidence="1 2">
    <name type="scientific">Dryococelus australis</name>
    <dbReference type="NCBI Taxonomy" id="614101"/>
    <lineage>
        <taxon>Eukaryota</taxon>
        <taxon>Metazoa</taxon>
        <taxon>Ecdysozoa</taxon>
        <taxon>Arthropoda</taxon>
        <taxon>Hexapoda</taxon>
        <taxon>Insecta</taxon>
        <taxon>Pterygota</taxon>
        <taxon>Neoptera</taxon>
        <taxon>Polyneoptera</taxon>
        <taxon>Phasmatodea</taxon>
        <taxon>Verophasmatodea</taxon>
        <taxon>Anareolatae</taxon>
        <taxon>Phasmatidae</taxon>
        <taxon>Eurycanthinae</taxon>
        <taxon>Dryococelus</taxon>
    </lineage>
</organism>
<gene>
    <name evidence="1" type="ORF">PR048_027301</name>
</gene>
<name>A0ABQ9GF37_9NEOP</name>
<sequence length="155" mass="17653">MTIAISEIRFKRLQERVCLIQTIQERTSVPDKRDLNASKCKKQCFQHFTEYQQIDVIQTINGRPRSGVGSTKASSYIYNVVLHTEKIKVCRDAVAALHGITSKRACRLCTLLSRGKSPTDKRGKHRNGREMPGVELQKVHEHIEFFSSTPDSLLL</sequence>
<evidence type="ECO:0000313" key="2">
    <source>
        <dbReference type="Proteomes" id="UP001159363"/>
    </source>
</evidence>